<gene>
    <name evidence="1" type="ORF">CLV32_4138</name>
</gene>
<sequence>MRTKLTLTMDDSVIDSAKKYARQKGKSLSDIVENYLKSIATPEDTTEKLSPKVVKMMGVIKLPQDYDYKKELGNALAIKYKS</sequence>
<reference evidence="1 2" key="1">
    <citation type="submission" date="2019-03" db="EMBL/GenBank/DDBJ databases">
        <title>Genomic Encyclopedia of Archaeal and Bacterial Type Strains, Phase II (KMG-II): from individual species to whole genera.</title>
        <authorList>
            <person name="Goeker M."/>
        </authorList>
    </citation>
    <scope>NUCLEOTIDE SEQUENCE [LARGE SCALE GENOMIC DNA]</scope>
    <source>
        <strain evidence="1 2">DSM 19034</strain>
    </source>
</reference>
<dbReference type="Proteomes" id="UP000295499">
    <property type="component" value="Unassembled WGS sequence"/>
</dbReference>
<keyword evidence="2" id="KW-1185">Reference proteome</keyword>
<evidence type="ECO:0000313" key="1">
    <source>
        <dbReference type="EMBL" id="TDO19518.1"/>
    </source>
</evidence>
<proteinExistence type="predicted"/>
<evidence type="ECO:0000313" key="2">
    <source>
        <dbReference type="Proteomes" id="UP000295499"/>
    </source>
</evidence>
<organism evidence="1 2">
    <name type="scientific">Pedobacter duraquae</name>
    <dbReference type="NCBI Taxonomy" id="425511"/>
    <lineage>
        <taxon>Bacteria</taxon>
        <taxon>Pseudomonadati</taxon>
        <taxon>Bacteroidota</taxon>
        <taxon>Sphingobacteriia</taxon>
        <taxon>Sphingobacteriales</taxon>
        <taxon>Sphingobacteriaceae</taxon>
        <taxon>Pedobacter</taxon>
    </lineage>
</organism>
<protein>
    <submittedName>
        <fullName evidence="1">Uncharacterized protein</fullName>
    </submittedName>
</protein>
<comment type="caution">
    <text evidence="1">The sequence shown here is derived from an EMBL/GenBank/DDBJ whole genome shotgun (WGS) entry which is preliminary data.</text>
</comment>
<dbReference type="OrthoDB" id="6198066at2"/>
<dbReference type="Pfam" id="PF19891">
    <property type="entry name" value="DUF6364"/>
    <property type="match status" value="1"/>
</dbReference>
<name>A0A4R6IDA7_9SPHI</name>
<dbReference type="EMBL" id="SNWM01000006">
    <property type="protein sequence ID" value="TDO19518.1"/>
    <property type="molecule type" value="Genomic_DNA"/>
</dbReference>
<dbReference type="InterPro" id="IPR045944">
    <property type="entry name" value="DUF6364"/>
</dbReference>
<accession>A0A4R6IDA7</accession>
<dbReference type="RefSeq" id="WP_133558748.1">
    <property type="nucleotide sequence ID" value="NZ_SNWM01000006.1"/>
</dbReference>
<dbReference type="AlphaFoldDB" id="A0A4R6IDA7"/>